<dbReference type="Proteomes" id="UP000309016">
    <property type="component" value="Chromosome"/>
</dbReference>
<proteinExistence type="predicted"/>
<sequence length="97" mass="11163">MEASKNPEEFYKKLKSQLLDTAMWPSEYLYKFIVPTRKEKIEQIQDIFDNMGAVINTRKSKNGNYTSVSVNVRMKNPDAVIAKYKKVGEEVEGVISL</sequence>
<name>A0A5B7X9F2_9FLAO</name>
<dbReference type="Pfam" id="PF04359">
    <property type="entry name" value="DUF493"/>
    <property type="match status" value="1"/>
</dbReference>
<gene>
    <name evidence="1" type="ORF">FHG64_18785</name>
</gene>
<evidence type="ECO:0000313" key="2">
    <source>
        <dbReference type="Proteomes" id="UP000309016"/>
    </source>
</evidence>
<dbReference type="SUPFAM" id="SSF117991">
    <property type="entry name" value="YbeD/HP0495-like"/>
    <property type="match status" value="1"/>
</dbReference>
<dbReference type="InterPro" id="IPR007454">
    <property type="entry name" value="UPF0250_YbeD-like"/>
</dbReference>
<evidence type="ECO:0000313" key="1">
    <source>
        <dbReference type="EMBL" id="QCY71273.1"/>
    </source>
</evidence>
<organism evidence="1 2">
    <name type="scientific">Antarcticibacterium flavum</name>
    <dbReference type="NCBI Taxonomy" id="2058175"/>
    <lineage>
        <taxon>Bacteria</taxon>
        <taxon>Pseudomonadati</taxon>
        <taxon>Bacteroidota</taxon>
        <taxon>Flavobacteriia</taxon>
        <taxon>Flavobacteriales</taxon>
        <taxon>Flavobacteriaceae</taxon>
        <taxon>Antarcticibacterium</taxon>
    </lineage>
</organism>
<dbReference type="AlphaFoldDB" id="A0A5B7X9F2"/>
<accession>A0A5B7X9F2</accession>
<dbReference type="InterPro" id="IPR027471">
    <property type="entry name" value="YbeD-like_sf"/>
</dbReference>
<keyword evidence="2" id="KW-1185">Reference proteome</keyword>
<dbReference type="RefSeq" id="WP_139067818.1">
    <property type="nucleotide sequence ID" value="NZ_CP040812.1"/>
</dbReference>
<dbReference type="OrthoDB" id="5616097at2"/>
<dbReference type="EMBL" id="CP040812">
    <property type="protein sequence ID" value="QCY71273.1"/>
    <property type="molecule type" value="Genomic_DNA"/>
</dbReference>
<dbReference type="KEGG" id="afla:FHG64_18785"/>
<reference evidence="1 2" key="1">
    <citation type="submission" date="2019-06" db="EMBL/GenBank/DDBJ databases">
        <title>Complete genome sequence of Antarcticibacterium flavum KCTC 52984T from an Antarctic marine sediment.</title>
        <authorList>
            <person name="Lee Y.M."/>
            <person name="Shin S.C."/>
        </authorList>
    </citation>
    <scope>NUCLEOTIDE SEQUENCE [LARGE SCALE GENOMIC DNA]</scope>
    <source>
        <strain evidence="1 2">KCTC 52984</strain>
    </source>
</reference>
<dbReference type="Gene3D" id="3.30.70.260">
    <property type="match status" value="1"/>
</dbReference>
<protein>
    <submittedName>
        <fullName evidence="1">DUF493 domain-containing protein</fullName>
    </submittedName>
</protein>